<evidence type="ECO:0000256" key="3">
    <source>
        <dbReference type="ARBA" id="ARBA00023163"/>
    </source>
</evidence>
<proteinExistence type="predicted"/>
<dbReference type="InterPro" id="IPR009057">
    <property type="entry name" value="Homeodomain-like_sf"/>
</dbReference>
<keyword evidence="6" id="KW-1185">Reference proteome</keyword>
<organism evidence="5 6">
    <name type="scientific">Staphylococcus marylandisciuri</name>
    <dbReference type="NCBI Taxonomy" id="2981529"/>
    <lineage>
        <taxon>Bacteria</taxon>
        <taxon>Bacillati</taxon>
        <taxon>Bacillota</taxon>
        <taxon>Bacilli</taxon>
        <taxon>Bacillales</taxon>
        <taxon>Staphylococcaceae</taxon>
        <taxon>Staphylococcus</taxon>
    </lineage>
</organism>
<dbReference type="PROSITE" id="PS00041">
    <property type="entry name" value="HTH_ARAC_FAMILY_1"/>
    <property type="match status" value="1"/>
</dbReference>
<keyword evidence="2" id="KW-0238">DNA-binding</keyword>
<evidence type="ECO:0000259" key="4">
    <source>
        <dbReference type="PROSITE" id="PS01124"/>
    </source>
</evidence>
<dbReference type="PROSITE" id="PS01124">
    <property type="entry name" value="HTH_ARAC_FAMILY_2"/>
    <property type="match status" value="1"/>
</dbReference>
<dbReference type="SMART" id="SM00342">
    <property type="entry name" value="HTH_ARAC"/>
    <property type="match status" value="1"/>
</dbReference>
<comment type="caution">
    <text evidence="5">The sequence shown here is derived from an EMBL/GenBank/DDBJ whole genome shotgun (WGS) entry which is preliminary data.</text>
</comment>
<protein>
    <submittedName>
        <fullName evidence="5">Helix-turn-helix transcriptional regulator</fullName>
    </submittedName>
</protein>
<accession>A0ABT2QSR8</accession>
<dbReference type="EMBL" id="JAOPKZ010000018">
    <property type="protein sequence ID" value="MCU5747002.1"/>
    <property type="molecule type" value="Genomic_DNA"/>
</dbReference>
<dbReference type="Gene3D" id="1.10.10.60">
    <property type="entry name" value="Homeodomain-like"/>
    <property type="match status" value="2"/>
</dbReference>
<dbReference type="Proteomes" id="UP001209553">
    <property type="component" value="Unassembled WGS sequence"/>
</dbReference>
<feature type="domain" description="HTH araC/xylS-type" evidence="4">
    <location>
        <begin position="140"/>
        <end position="238"/>
    </location>
</feature>
<sequence>MFPKIYYLKDRMTRPLRCYGGVLLAISNNDSFRIREGEEVREISIALINEGNLFQIQESNVVMFYFSSTIILEKLGIDVFKNDLRVNSEVLLQNQLISLFDYYKKQALDTQKAINLLNDIMNNLLKDQKKMTKASNELLSGILEYIIEYLNIKITLEDISKQFYISTSNISSLFKNYFHISFYEYVTSLRVAKSISDLRTTKLNVETISLNRGYSNATNYIIHFKKYVGITPKKYRMIPNESGFLKIKEVESDWNVIQTYDFEEKNLYKHTHISLNDEEILQSSFSYFNLIDIGGYKNLDLILDEQIFNYKNFDNYKLDSYIYINDAVDNFITEKREEQSLKLRKLLKTKVSIALKINSLESLKLIEKLVADLHFLESEHLSSSNIRNGNILLLLDSNNIKNLDINKIQRNLYETRVFISVDITDSYIKNKEILTHQIYTLNPDYYHINFDSINNGMQKSYDDFDEFHRNLNAFLENIQAYKNIIFLNYEKIYPSDVLKNIGKFLEVSLYSKKYLAGSSIHFNKSSENQISIFDEIENKTLFFHIGIMLLNFSKYRCFYGESYIITKNMHGYNILLFNSDSKIADENDEHTHVFYINFQNSRISNDVIISEELLNSDYGSIDGIVSSEIENRKIFPDSLKYKLSQYNSPKLSVNKYNQKTGSYTVKLPPRSVVMLTIYL</sequence>
<name>A0ABT2QSR8_9STAP</name>
<keyword evidence="3" id="KW-0804">Transcription</keyword>
<dbReference type="PANTHER" id="PTHR43280">
    <property type="entry name" value="ARAC-FAMILY TRANSCRIPTIONAL REGULATOR"/>
    <property type="match status" value="1"/>
</dbReference>
<gene>
    <name evidence="5" type="ORF">N9R04_09970</name>
</gene>
<dbReference type="PANTHER" id="PTHR43280:SF2">
    <property type="entry name" value="HTH-TYPE TRANSCRIPTIONAL REGULATOR EXSA"/>
    <property type="match status" value="1"/>
</dbReference>
<reference evidence="5 6" key="1">
    <citation type="journal article" date="2023" name="Int. J. Syst. Evol. Microbiol.">
        <title>Streptococcus sciuri sp. nov., Staphylococcus marylandisciuri sp. nov. and Staphylococcus americanisciuri sp. nov., isolated from faeces of eastern grey squirrel (Sciurus carolinensis).</title>
        <authorList>
            <person name="Volokhov D.V."/>
            <person name="Zagorodnyaya T.A."/>
            <person name="Furtak V.A."/>
            <person name="Nattanmai G."/>
            <person name="Randall L."/>
            <person name="Jose S."/>
            <person name="Gao Y."/>
            <person name="Eisenberg T."/>
            <person name="Delmonte P."/>
            <person name="Blom J."/>
            <person name="Mitchell K.K."/>
        </authorList>
    </citation>
    <scope>NUCLEOTIDE SEQUENCE [LARGE SCALE GENOMIC DNA]</scope>
    <source>
        <strain evidence="5 6">SQ8-PEA</strain>
    </source>
</reference>
<dbReference type="SUPFAM" id="SSF46689">
    <property type="entry name" value="Homeodomain-like"/>
    <property type="match status" value="1"/>
</dbReference>
<dbReference type="InterPro" id="IPR018062">
    <property type="entry name" value="HTH_AraC-typ_CS"/>
</dbReference>
<dbReference type="Pfam" id="PF12833">
    <property type="entry name" value="HTH_18"/>
    <property type="match status" value="1"/>
</dbReference>
<keyword evidence="1" id="KW-0805">Transcription regulation</keyword>
<evidence type="ECO:0000256" key="1">
    <source>
        <dbReference type="ARBA" id="ARBA00023015"/>
    </source>
</evidence>
<evidence type="ECO:0000313" key="5">
    <source>
        <dbReference type="EMBL" id="MCU5747002.1"/>
    </source>
</evidence>
<evidence type="ECO:0000256" key="2">
    <source>
        <dbReference type="ARBA" id="ARBA00023125"/>
    </source>
</evidence>
<dbReference type="InterPro" id="IPR018060">
    <property type="entry name" value="HTH_AraC"/>
</dbReference>
<evidence type="ECO:0000313" key="6">
    <source>
        <dbReference type="Proteomes" id="UP001209553"/>
    </source>
</evidence>